<gene>
    <name evidence="2" type="ORF">K457DRAFT_142262</name>
</gene>
<dbReference type="AlphaFoldDB" id="A0A197JFV5"/>
<evidence type="ECO:0000313" key="3">
    <source>
        <dbReference type="Proteomes" id="UP000078512"/>
    </source>
</evidence>
<keyword evidence="1" id="KW-0732">Signal</keyword>
<protein>
    <submittedName>
        <fullName evidence="2">Uncharacterized protein</fullName>
    </submittedName>
</protein>
<sequence length="184" mass="17969">MQFKTLALAAVAFVAVANAQAFEQNACSACVTSSFSKDTSCSTLTPDQSAKLTAGFSSGTPDILKLSAAVQDPAIKTCVCHWASTAFDPKGTGAAGSCIVGTTPAPPCNASQIVEATTKIKMLDGALGCAAVPSGGNVTTPSTSTTGGAGGSPTATPKPAAAVQLNMPYVLSVAAIGLAALAGL</sequence>
<dbReference type="Proteomes" id="UP000078512">
    <property type="component" value="Unassembled WGS sequence"/>
</dbReference>
<evidence type="ECO:0000256" key="1">
    <source>
        <dbReference type="SAM" id="SignalP"/>
    </source>
</evidence>
<dbReference type="EMBL" id="KV442103">
    <property type="protein sequence ID" value="OAQ24005.1"/>
    <property type="molecule type" value="Genomic_DNA"/>
</dbReference>
<name>A0A197JFV5_9FUNG</name>
<accession>A0A197JFV5</accession>
<reference evidence="2 3" key="1">
    <citation type="submission" date="2016-05" db="EMBL/GenBank/DDBJ databases">
        <title>Genome sequencing reveals origins of a unique bacterial endosymbiosis in the earliest lineages of terrestrial Fungi.</title>
        <authorList>
            <consortium name="DOE Joint Genome Institute"/>
            <person name="Uehling J."/>
            <person name="Gryganskyi A."/>
            <person name="Hameed K."/>
            <person name="Tschaplinski T."/>
            <person name="Misztal P."/>
            <person name="Wu S."/>
            <person name="Desiro A."/>
            <person name="Vande Pol N."/>
            <person name="Du Z.-Y."/>
            <person name="Zienkiewicz A."/>
            <person name="Zienkiewicz K."/>
            <person name="Morin E."/>
            <person name="Tisserant E."/>
            <person name="Splivallo R."/>
            <person name="Hainaut M."/>
            <person name="Henrissat B."/>
            <person name="Ohm R."/>
            <person name="Kuo A."/>
            <person name="Yan J."/>
            <person name="Lipzen A."/>
            <person name="Nolan M."/>
            <person name="Labutti K."/>
            <person name="Barry K."/>
            <person name="Goldstein A."/>
            <person name="Labbe J."/>
            <person name="Schadt C."/>
            <person name="Tuskan G."/>
            <person name="Grigoriev I."/>
            <person name="Martin F."/>
            <person name="Vilgalys R."/>
            <person name="Bonito G."/>
        </authorList>
    </citation>
    <scope>NUCLEOTIDE SEQUENCE [LARGE SCALE GENOMIC DNA]</scope>
    <source>
        <strain evidence="2 3">AG-77</strain>
    </source>
</reference>
<feature type="chain" id="PRO_5008275896" evidence="1">
    <location>
        <begin position="22"/>
        <end position="184"/>
    </location>
</feature>
<organism evidence="2 3">
    <name type="scientific">Linnemannia elongata AG-77</name>
    <dbReference type="NCBI Taxonomy" id="1314771"/>
    <lineage>
        <taxon>Eukaryota</taxon>
        <taxon>Fungi</taxon>
        <taxon>Fungi incertae sedis</taxon>
        <taxon>Mucoromycota</taxon>
        <taxon>Mortierellomycotina</taxon>
        <taxon>Mortierellomycetes</taxon>
        <taxon>Mortierellales</taxon>
        <taxon>Mortierellaceae</taxon>
        <taxon>Linnemannia</taxon>
    </lineage>
</organism>
<proteinExistence type="predicted"/>
<dbReference type="OrthoDB" id="2430862at2759"/>
<evidence type="ECO:0000313" key="2">
    <source>
        <dbReference type="EMBL" id="OAQ24005.1"/>
    </source>
</evidence>
<keyword evidence="3" id="KW-1185">Reference proteome</keyword>
<feature type="signal peptide" evidence="1">
    <location>
        <begin position="1"/>
        <end position="21"/>
    </location>
</feature>